<reference evidence="1" key="1">
    <citation type="submission" date="2021-02" db="EMBL/GenBank/DDBJ databases">
        <authorList>
            <consortium name="DOE Joint Genome Institute"/>
            <person name="Ahrendt S."/>
            <person name="Looney B.P."/>
            <person name="Miyauchi S."/>
            <person name="Morin E."/>
            <person name="Drula E."/>
            <person name="Courty P.E."/>
            <person name="Chicoki N."/>
            <person name="Fauchery L."/>
            <person name="Kohler A."/>
            <person name="Kuo A."/>
            <person name="Labutti K."/>
            <person name="Pangilinan J."/>
            <person name="Lipzen A."/>
            <person name="Riley R."/>
            <person name="Andreopoulos W."/>
            <person name="He G."/>
            <person name="Johnson J."/>
            <person name="Barry K.W."/>
            <person name="Grigoriev I.V."/>
            <person name="Nagy L."/>
            <person name="Hibbett D."/>
            <person name="Henrissat B."/>
            <person name="Matheny P.B."/>
            <person name="Labbe J."/>
            <person name="Martin F."/>
        </authorList>
    </citation>
    <scope>NUCLEOTIDE SEQUENCE</scope>
    <source>
        <strain evidence="1">FP105234-sp</strain>
    </source>
</reference>
<accession>A0ACB8R3I8</accession>
<sequence length="100" mass="11281">MAGCSLVVIFGRCAGVERRRWLPEGAKATNRPGRATEPKHKESRQTRQTLCATTMDDGDYQQTPSARISECRIDVWRGSRTMTGQQVPREDGVQHRHASR</sequence>
<comment type="caution">
    <text evidence="1">The sequence shown here is derived from an EMBL/GenBank/DDBJ whole genome shotgun (WGS) entry which is preliminary data.</text>
</comment>
<organism evidence="1 2">
    <name type="scientific">Auriscalpium vulgare</name>
    <dbReference type="NCBI Taxonomy" id="40419"/>
    <lineage>
        <taxon>Eukaryota</taxon>
        <taxon>Fungi</taxon>
        <taxon>Dikarya</taxon>
        <taxon>Basidiomycota</taxon>
        <taxon>Agaricomycotina</taxon>
        <taxon>Agaricomycetes</taxon>
        <taxon>Russulales</taxon>
        <taxon>Auriscalpiaceae</taxon>
        <taxon>Auriscalpium</taxon>
    </lineage>
</organism>
<evidence type="ECO:0000313" key="1">
    <source>
        <dbReference type="EMBL" id="KAI0038681.1"/>
    </source>
</evidence>
<evidence type="ECO:0000313" key="2">
    <source>
        <dbReference type="Proteomes" id="UP000814033"/>
    </source>
</evidence>
<reference evidence="1" key="2">
    <citation type="journal article" date="2022" name="New Phytol.">
        <title>Evolutionary transition to the ectomycorrhizal habit in the genomes of a hyperdiverse lineage of mushroom-forming fungi.</title>
        <authorList>
            <person name="Looney B."/>
            <person name="Miyauchi S."/>
            <person name="Morin E."/>
            <person name="Drula E."/>
            <person name="Courty P.E."/>
            <person name="Kohler A."/>
            <person name="Kuo A."/>
            <person name="LaButti K."/>
            <person name="Pangilinan J."/>
            <person name="Lipzen A."/>
            <person name="Riley R."/>
            <person name="Andreopoulos W."/>
            <person name="He G."/>
            <person name="Johnson J."/>
            <person name="Nolan M."/>
            <person name="Tritt A."/>
            <person name="Barry K.W."/>
            <person name="Grigoriev I.V."/>
            <person name="Nagy L.G."/>
            <person name="Hibbett D."/>
            <person name="Henrissat B."/>
            <person name="Matheny P.B."/>
            <person name="Labbe J."/>
            <person name="Martin F.M."/>
        </authorList>
    </citation>
    <scope>NUCLEOTIDE SEQUENCE</scope>
    <source>
        <strain evidence="1">FP105234-sp</strain>
    </source>
</reference>
<keyword evidence="2" id="KW-1185">Reference proteome</keyword>
<protein>
    <submittedName>
        <fullName evidence="1">Uncharacterized protein</fullName>
    </submittedName>
</protein>
<dbReference type="EMBL" id="MU276438">
    <property type="protein sequence ID" value="KAI0038681.1"/>
    <property type="molecule type" value="Genomic_DNA"/>
</dbReference>
<proteinExistence type="predicted"/>
<gene>
    <name evidence="1" type="ORF">FA95DRAFT_1187300</name>
</gene>
<name>A0ACB8R3I8_9AGAM</name>
<dbReference type="Proteomes" id="UP000814033">
    <property type="component" value="Unassembled WGS sequence"/>
</dbReference>